<dbReference type="Pfam" id="PF01425">
    <property type="entry name" value="Amidase"/>
    <property type="match status" value="1"/>
</dbReference>
<dbReference type="GO" id="GO:0016787">
    <property type="term" value="F:hydrolase activity"/>
    <property type="evidence" value="ECO:0007669"/>
    <property type="project" value="UniProtKB-KW"/>
</dbReference>
<dbReference type="InterPro" id="IPR023631">
    <property type="entry name" value="Amidase_dom"/>
</dbReference>
<dbReference type="EMBL" id="BMIJ01000002">
    <property type="protein sequence ID" value="GGB85528.1"/>
    <property type="molecule type" value="Genomic_DNA"/>
</dbReference>
<dbReference type="Gene3D" id="3.90.1300.10">
    <property type="entry name" value="Amidase signature (AS) domain"/>
    <property type="match status" value="1"/>
</dbReference>
<sequence length="503" mass="52192">MRNITTLVSIPLLTLSSMSHSAEPPINLTQLSALETAKLICERKVTSGTVVKHWLARAQNMDAFNAFSSLIDEDKALVLAKAEDERLESGGHCLPLGGVPLAVKDNIEVKGQPNSGGTPALTDFIPSVNAPVIDKLEAAGAIIIGKTGMHELAFGTSGYNTSYQGPHGLGVRNSFDPDRIPGGSSSGSAAALGARLITAALGTDTGGSTRQPCALNSCVGFRPTVGRYSGEGVIPISYSRDTVGPMANSVDDIILLDSVITGGKAVMPPQADTIRLGVPAFFWSDLHPDVKSSAESALDRLRAAGVTLIPVEMDGIEALTGAVATAVAIYEAKPALTDYLASRGTGKTLDEVVSQISSPDVRGTFSAMVVPGMVPSADGMVPVAPLYEKAQSEGLAALSALYEKTFADHKLDALVFPTTPEVARLSNEEASAGPTFLRTIRNTDPGSNVRMPGLSLPVGLGPQTNLPVGVEIDGLPGSDAKLLAIGKTLESIWGPGPQPKNLK</sequence>
<protein>
    <submittedName>
        <fullName evidence="3">Hydrolase</fullName>
    </submittedName>
</protein>
<evidence type="ECO:0000313" key="3">
    <source>
        <dbReference type="EMBL" id="GGB85528.1"/>
    </source>
</evidence>
<name>A0ABQ1K6X5_9GAMM</name>
<gene>
    <name evidence="3" type="ORF">GCM10011352_09210</name>
</gene>
<feature type="signal peptide" evidence="1">
    <location>
        <begin position="1"/>
        <end position="21"/>
    </location>
</feature>
<reference evidence="4" key="1">
    <citation type="journal article" date="2019" name="Int. J. Syst. Evol. Microbiol.">
        <title>The Global Catalogue of Microorganisms (GCM) 10K type strain sequencing project: providing services to taxonomists for standard genome sequencing and annotation.</title>
        <authorList>
            <consortium name="The Broad Institute Genomics Platform"/>
            <consortium name="The Broad Institute Genome Sequencing Center for Infectious Disease"/>
            <person name="Wu L."/>
            <person name="Ma J."/>
        </authorList>
    </citation>
    <scope>NUCLEOTIDE SEQUENCE [LARGE SCALE GENOMIC DNA]</scope>
    <source>
        <strain evidence="4">CGMCC 1.15341</strain>
    </source>
</reference>
<dbReference type="RefSeq" id="WP_188745949.1">
    <property type="nucleotide sequence ID" value="NZ_BMIJ01000002.1"/>
</dbReference>
<dbReference type="InterPro" id="IPR036928">
    <property type="entry name" value="AS_sf"/>
</dbReference>
<dbReference type="SUPFAM" id="SSF75304">
    <property type="entry name" value="Amidase signature (AS) enzymes"/>
    <property type="match status" value="1"/>
</dbReference>
<keyword evidence="4" id="KW-1185">Reference proteome</keyword>
<dbReference type="InterPro" id="IPR000120">
    <property type="entry name" value="Amidase"/>
</dbReference>
<dbReference type="PANTHER" id="PTHR11895">
    <property type="entry name" value="TRANSAMIDASE"/>
    <property type="match status" value="1"/>
</dbReference>
<keyword evidence="1" id="KW-0732">Signal</keyword>
<keyword evidence="3" id="KW-0378">Hydrolase</keyword>
<dbReference type="Proteomes" id="UP000629025">
    <property type="component" value="Unassembled WGS sequence"/>
</dbReference>
<feature type="domain" description="Amidase" evidence="2">
    <location>
        <begin position="50"/>
        <end position="483"/>
    </location>
</feature>
<evidence type="ECO:0000313" key="4">
    <source>
        <dbReference type="Proteomes" id="UP000629025"/>
    </source>
</evidence>
<dbReference type="NCBIfam" id="NF005688">
    <property type="entry name" value="PRK07488.1"/>
    <property type="match status" value="1"/>
</dbReference>
<organism evidence="3 4">
    <name type="scientific">Marinobacterium zhoushanense</name>
    <dbReference type="NCBI Taxonomy" id="1679163"/>
    <lineage>
        <taxon>Bacteria</taxon>
        <taxon>Pseudomonadati</taxon>
        <taxon>Pseudomonadota</taxon>
        <taxon>Gammaproteobacteria</taxon>
        <taxon>Oceanospirillales</taxon>
        <taxon>Oceanospirillaceae</taxon>
        <taxon>Marinobacterium</taxon>
    </lineage>
</organism>
<feature type="chain" id="PRO_5046575245" evidence="1">
    <location>
        <begin position="22"/>
        <end position="503"/>
    </location>
</feature>
<evidence type="ECO:0000259" key="2">
    <source>
        <dbReference type="Pfam" id="PF01425"/>
    </source>
</evidence>
<evidence type="ECO:0000256" key="1">
    <source>
        <dbReference type="SAM" id="SignalP"/>
    </source>
</evidence>
<accession>A0ABQ1K6X5</accession>
<comment type="caution">
    <text evidence="3">The sequence shown here is derived from an EMBL/GenBank/DDBJ whole genome shotgun (WGS) entry which is preliminary data.</text>
</comment>
<dbReference type="PANTHER" id="PTHR11895:SF151">
    <property type="entry name" value="GLUTAMYL-TRNA(GLN) AMIDOTRANSFERASE SUBUNIT A"/>
    <property type="match status" value="1"/>
</dbReference>
<proteinExistence type="predicted"/>